<keyword evidence="3 7" id="KW-0081">Bacteriolytic enzyme</keyword>
<evidence type="ECO:0000256" key="7">
    <source>
        <dbReference type="RuleBase" id="RU003788"/>
    </source>
</evidence>
<dbReference type="SUPFAM" id="SSF53955">
    <property type="entry name" value="Lysozyme-like"/>
    <property type="match status" value="1"/>
</dbReference>
<dbReference type="GO" id="GO:0016998">
    <property type="term" value="P:cell wall macromolecule catabolic process"/>
    <property type="evidence" value="ECO:0007669"/>
    <property type="project" value="InterPro"/>
</dbReference>
<dbReference type="AlphaFoldDB" id="A0A1I0IBZ5"/>
<evidence type="ECO:0000256" key="3">
    <source>
        <dbReference type="ARBA" id="ARBA00022638"/>
    </source>
</evidence>
<evidence type="ECO:0000256" key="6">
    <source>
        <dbReference type="ARBA" id="ARBA00023295"/>
    </source>
</evidence>
<gene>
    <name evidence="8" type="ORF">SAMN04487962_1534</name>
</gene>
<dbReference type="GO" id="GO:0031640">
    <property type="term" value="P:killing of cells of another organism"/>
    <property type="evidence" value="ECO:0007669"/>
    <property type="project" value="UniProtKB-KW"/>
</dbReference>
<dbReference type="GO" id="GO:0003796">
    <property type="term" value="F:lysozyme activity"/>
    <property type="evidence" value="ECO:0007669"/>
    <property type="project" value="UniProtKB-EC"/>
</dbReference>
<dbReference type="PANTHER" id="PTHR38107:SF3">
    <property type="entry name" value="LYSOZYME RRRD-RELATED"/>
    <property type="match status" value="1"/>
</dbReference>
<dbReference type="Gene3D" id="1.10.530.40">
    <property type="match status" value="1"/>
</dbReference>
<name>A0A1I0IBZ5_9GAMM</name>
<keyword evidence="2 7" id="KW-0929">Antimicrobial</keyword>
<dbReference type="STRING" id="430453.SAMN04487962_1534"/>
<dbReference type="HAMAP" id="MF_04110">
    <property type="entry name" value="ENDOLYSIN_T4"/>
    <property type="match status" value="1"/>
</dbReference>
<dbReference type="CDD" id="cd00737">
    <property type="entry name" value="lyz_endolysin_autolysin"/>
    <property type="match status" value="1"/>
</dbReference>
<dbReference type="RefSeq" id="WP_091855265.1">
    <property type="nucleotide sequence ID" value="NZ_FOHZ01000053.1"/>
</dbReference>
<keyword evidence="5" id="KW-1035">Host cytoplasm</keyword>
<comment type="similarity">
    <text evidence="7">Belongs to the glycosyl hydrolase 24 family.</text>
</comment>
<keyword evidence="4 7" id="KW-0378">Hydrolase</keyword>
<dbReference type="InterPro" id="IPR033907">
    <property type="entry name" value="Endolysin_autolysin"/>
</dbReference>
<dbReference type="InterPro" id="IPR051018">
    <property type="entry name" value="Bacteriophage_GH24"/>
</dbReference>
<protein>
    <recommendedName>
        <fullName evidence="7">Lysozyme</fullName>
        <ecNumber evidence="7">3.2.1.17</ecNumber>
    </recommendedName>
</protein>
<dbReference type="GO" id="GO:0009253">
    <property type="term" value="P:peptidoglycan catabolic process"/>
    <property type="evidence" value="ECO:0007669"/>
    <property type="project" value="InterPro"/>
</dbReference>
<dbReference type="GO" id="GO:0042742">
    <property type="term" value="P:defense response to bacterium"/>
    <property type="evidence" value="ECO:0007669"/>
    <property type="project" value="UniProtKB-KW"/>
</dbReference>
<dbReference type="InterPro" id="IPR023347">
    <property type="entry name" value="Lysozyme_dom_sf"/>
</dbReference>
<keyword evidence="6 7" id="KW-0326">Glycosidase</keyword>
<evidence type="ECO:0000313" key="8">
    <source>
        <dbReference type="EMBL" id="SET94036.1"/>
    </source>
</evidence>
<organism evidence="8 9">
    <name type="scientific">Marinobacter segnicrescens</name>
    <dbReference type="NCBI Taxonomy" id="430453"/>
    <lineage>
        <taxon>Bacteria</taxon>
        <taxon>Pseudomonadati</taxon>
        <taxon>Pseudomonadota</taxon>
        <taxon>Gammaproteobacteria</taxon>
        <taxon>Pseudomonadales</taxon>
        <taxon>Marinobacteraceae</taxon>
        <taxon>Marinobacter</taxon>
    </lineage>
</organism>
<accession>A0A1I0IBZ5</accession>
<dbReference type="InterPro" id="IPR002196">
    <property type="entry name" value="Glyco_hydro_24"/>
</dbReference>
<keyword evidence="9" id="KW-1185">Reference proteome</keyword>
<dbReference type="EC" id="3.2.1.17" evidence="7"/>
<comment type="catalytic activity">
    <reaction evidence="1 7">
        <text>Hydrolysis of (1-&gt;4)-beta-linkages between N-acetylmuramic acid and N-acetyl-D-glucosamine residues in a peptidoglycan and between N-acetyl-D-glucosamine residues in chitodextrins.</text>
        <dbReference type="EC" id="3.2.1.17"/>
    </reaction>
</comment>
<dbReference type="InterPro" id="IPR034690">
    <property type="entry name" value="Endolysin_T4_type"/>
</dbReference>
<dbReference type="EMBL" id="FOHZ01000053">
    <property type="protein sequence ID" value="SET94036.1"/>
    <property type="molecule type" value="Genomic_DNA"/>
</dbReference>
<dbReference type="InterPro" id="IPR023346">
    <property type="entry name" value="Lysozyme-like_dom_sf"/>
</dbReference>
<sequence length="179" mass="19604">MAQGLSVTASTQTPLTRNQVLSARGRSLLKRLEGVRLKPYDDQTGLAITQWVAGATIGVGHLIDQADWSAFSAGISQQQAETLLAQDVAPYEREIRKVVSASLSQSEFDALVIFAFNIGRRAFSGSSVVRLVNNPKASTGYASLETAWKAWNKSQGKVMQGLNNRRSAEWRLFDQGVYQ</sequence>
<evidence type="ECO:0000256" key="5">
    <source>
        <dbReference type="ARBA" id="ARBA00023200"/>
    </source>
</evidence>
<evidence type="ECO:0000256" key="1">
    <source>
        <dbReference type="ARBA" id="ARBA00000632"/>
    </source>
</evidence>
<dbReference type="OrthoDB" id="9091992at2"/>
<evidence type="ECO:0000256" key="2">
    <source>
        <dbReference type="ARBA" id="ARBA00022529"/>
    </source>
</evidence>
<evidence type="ECO:0000313" key="9">
    <source>
        <dbReference type="Proteomes" id="UP000198762"/>
    </source>
</evidence>
<dbReference type="PANTHER" id="PTHR38107">
    <property type="match status" value="1"/>
</dbReference>
<proteinExistence type="inferred from homology"/>
<evidence type="ECO:0000256" key="4">
    <source>
        <dbReference type="ARBA" id="ARBA00022801"/>
    </source>
</evidence>
<dbReference type="Pfam" id="PF00959">
    <property type="entry name" value="Phage_lysozyme"/>
    <property type="match status" value="1"/>
</dbReference>
<reference evidence="9" key="1">
    <citation type="submission" date="2016-10" db="EMBL/GenBank/DDBJ databases">
        <authorList>
            <person name="Varghese N."/>
            <person name="Submissions S."/>
        </authorList>
    </citation>
    <scope>NUCLEOTIDE SEQUENCE [LARGE SCALE GENOMIC DNA]</scope>
    <source>
        <strain evidence="9">CGMCC 1.6489</strain>
    </source>
</reference>
<dbReference type="Proteomes" id="UP000198762">
    <property type="component" value="Unassembled WGS sequence"/>
</dbReference>